<dbReference type="GO" id="GO:0003677">
    <property type="term" value="F:DNA binding"/>
    <property type="evidence" value="ECO:0007669"/>
    <property type="project" value="InterPro"/>
</dbReference>
<protein>
    <recommendedName>
        <fullName evidence="1">HTH cro/C1-type domain-containing protein</fullName>
    </recommendedName>
</protein>
<evidence type="ECO:0000313" key="2">
    <source>
        <dbReference type="EMBL" id="GIJ64774.1"/>
    </source>
</evidence>
<dbReference type="PANTHER" id="PTHR47691">
    <property type="entry name" value="REGULATOR-RELATED"/>
    <property type="match status" value="1"/>
</dbReference>
<dbReference type="SUPFAM" id="SSF48452">
    <property type="entry name" value="TPR-like"/>
    <property type="match status" value="2"/>
</dbReference>
<sequence length="748" mass="82192">MTEGSDERPIEVLPNSYSGAHLRWFRQSAGMSLADLSAKTHYSRGYLSKIENCRVPFTREIGQACDGAIGAKGALLRLAVDLPVSRRKVVAVQPADLPPAARYFYGRDGMLGEIVRVLGRNDEDEPRSRVIALYGLPGAGKTELAIQIAGQVIDAYGGCLFVDLHGSGEMLSPDDVMNRVLRRLGLPGEVIPHDIDEQAALYRRTVRDRRLLLILDNAANVGQVQPLLPPGGRSDVLVTSRIRLAALDEAEHFRIEEISLPAAQRLFESISRIKPSAPADHALVDQIVDRCGRLPLAIRVAAALASDSSGTALDVLAGRLEDEPRLSALDDGTRSVGIAFESAFTMLPPELARALALLSLHPGNDFDHRAVALLTNASARHANTILDRLFDACLLGRTRNGRFAFHDLVRVFTSDLAEEPTNPDRDQLLQGFLHIAQHADLIVTPGRFRAPQVQPEAARWYAKFVNPAAAARWLDDEQHNLVRICEVAATERPDVCWRMAFALRDFFFRTKRWDPWIRTHRLALDAADRCADGWAVAVTLNSLGLAYAETGQFVLASEQYVRAMKIFQDMGDEYGAANTVGHQAWILHCRGRNPAAIRLGRRALQFYEDHHVARNAAITLRTIALAEAATGNFDTALEHLHRAHEIFVGESLVLDETMTLNCLGEVYAQAQDPARSRKHFRAARRLARVSGSTFEQARALRGLAAASAAVGHSNEAARLVDQAQSLHAGYLLIPSQAVGRRHKSGANQ</sequence>
<dbReference type="InterPro" id="IPR003593">
    <property type="entry name" value="AAA+_ATPase"/>
</dbReference>
<dbReference type="EMBL" id="BOPG01000128">
    <property type="protein sequence ID" value="GIJ64774.1"/>
    <property type="molecule type" value="Genomic_DNA"/>
</dbReference>
<dbReference type="CDD" id="cd00093">
    <property type="entry name" value="HTH_XRE"/>
    <property type="match status" value="1"/>
</dbReference>
<proteinExistence type="predicted"/>
<dbReference type="GO" id="GO:0043531">
    <property type="term" value="F:ADP binding"/>
    <property type="evidence" value="ECO:0007669"/>
    <property type="project" value="InterPro"/>
</dbReference>
<dbReference type="SMART" id="SM00382">
    <property type="entry name" value="AAA"/>
    <property type="match status" value="1"/>
</dbReference>
<dbReference type="InterPro" id="IPR011990">
    <property type="entry name" value="TPR-like_helical_dom_sf"/>
</dbReference>
<dbReference type="Gene3D" id="1.25.40.10">
    <property type="entry name" value="Tetratricopeptide repeat domain"/>
    <property type="match status" value="1"/>
</dbReference>
<accession>A0A8J3ZIB8</accession>
<dbReference type="InterPro" id="IPR010982">
    <property type="entry name" value="Lambda_DNA-bd_dom_sf"/>
</dbReference>
<dbReference type="SMART" id="SM00530">
    <property type="entry name" value="HTH_XRE"/>
    <property type="match status" value="1"/>
</dbReference>
<dbReference type="Gene3D" id="1.10.260.40">
    <property type="entry name" value="lambda repressor-like DNA-binding domains"/>
    <property type="match status" value="1"/>
</dbReference>
<feature type="domain" description="HTH cro/C1-type" evidence="1">
    <location>
        <begin position="22"/>
        <end position="52"/>
    </location>
</feature>
<dbReference type="PROSITE" id="PS50943">
    <property type="entry name" value="HTH_CROC1"/>
    <property type="match status" value="1"/>
</dbReference>
<dbReference type="Proteomes" id="UP000612585">
    <property type="component" value="Unassembled WGS sequence"/>
</dbReference>
<name>A0A8J3ZIB8_9ACTN</name>
<reference evidence="2" key="1">
    <citation type="submission" date="2021-01" db="EMBL/GenBank/DDBJ databases">
        <title>Whole genome shotgun sequence of Virgisporangium aurantiacum NBRC 16421.</title>
        <authorList>
            <person name="Komaki H."/>
            <person name="Tamura T."/>
        </authorList>
    </citation>
    <scope>NUCLEOTIDE SEQUENCE</scope>
    <source>
        <strain evidence="2">NBRC 16421</strain>
    </source>
</reference>
<dbReference type="Pfam" id="PF13560">
    <property type="entry name" value="HTH_31"/>
    <property type="match status" value="1"/>
</dbReference>
<dbReference type="SMART" id="SM00028">
    <property type="entry name" value="TPR"/>
    <property type="match status" value="5"/>
</dbReference>
<evidence type="ECO:0000259" key="1">
    <source>
        <dbReference type="PROSITE" id="PS50943"/>
    </source>
</evidence>
<dbReference type="InterPro" id="IPR027417">
    <property type="entry name" value="P-loop_NTPase"/>
</dbReference>
<dbReference type="Pfam" id="PF00931">
    <property type="entry name" value="NB-ARC"/>
    <property type="match status" value="1"/>
</dbReference>
<dbReference type="PRINTS" id="PR00364">
    <property type="entry name" value="DISEASERSIST"/>
</dbReference>
<evidence type="ECO:0000313" key="3">
    <source>
        <dbReference type="Proteomes" id="UP000612585"/>
    </source>
</evidence>
<dbReference type="PANTHER" id="PTHR47691:SF3">
    <property type="entry name" value="HTH-TYPE TRANSCRIPTIONAL REGULATOR RV0890C-RELATED"/>
    <property type="match status" value="1"/>
</dbReference>
<dbReference type="InterPro" id="IPR019734">
    <property type="entry name" value="TPR_rpt"/>
</dbReference>
<dbReference type="SUPFAM" id="SSF52540">
    <property type="entry name" value="P-loop containing nucleoside triphosphate hydrolases"/>
    <property type="match status" value="1"/>
</dbReference>
<dbReference type="SUPFAM" id="SSF47413">
    <property type="entry name" value="lambda repressor-like DNA-binding domains"/>
    <property type="match status" value="1"/>
</dbReference>
<dbReference type="RefSeq" id="WP_275424067.1">
    <property type="nucleotide sequence ID" value="NZ_BOPG01000128.1"/>
</dbReference>
<dbReference type="InterPro" id="IPR001387">
    <property type="entry name" value="Cro/C1-type_HTH"/>
</dbReference>
<keyword evidence="3" id="KW-1185">Reference proteome</keyword>
<organism evidence="2 3">
    <name type="scientific">Virgisporangium aurantiacum</name>
    <dbReference type="NCBI Taxonomy" id="175570"/>
    <lineage>
        <taxon>Bacteria</taxon>
        <taxon>Bacillati</taxon>
        <taxon>Actinomycetota</taxon>
        <taxon>Actinomycetes</taxon>
        <taxon>Micromonosporales</taxon>
        <taxon>Micromonosporaceae</taxon>
        <taxon>Virgisporangium</taxon>
    </lineage>
</organism>
<dbReference type="Pfam" id="PF13424">
    <property type="entry name" value="TPR_12"/>
    <property type="match status" value="1"/>
</dbReference>
<gene>
    <name evidence="2" type="ORF">Vau01_122900</name>
</gene>
<dbReference type="Gene3D" id="3.40.50.300">
    <property type="entry name" value="P-loop containing nucleotide triphosphate hydrolases"/>
    <property type="match status" value="1"/>
</dbReference>
<dbReference type="AlphaFoldDB" id="A0A8J3ZIB8"/>
<dbReference type="InterPro" id="IPR002182">
    <property type="entry name" value="NB-ARC"/>
</dbReference>
<comment type="caution">
    <text evidence="2">The sequence shown here is derived from an EMBL/GenBank/DDBJ whole genome shotgun (WGS) entry which is preliminary data.</text>
</comment>